<keyword evidence="15" id="KW-1185">Reference proteome</keyword>
<dbReference type="Pfam" id="PF00397">
    <property type="entry name" value="WW"/>
    <property type="match status" value="4"/>
</dbReference>
<dbReference type="GO" id="GO:0061630">
    <property type="term" value="F:ubiquitin protein ligase activity"/>
    <property type="evidence" value="ECO:0007669"/>
    <property type="project" value="UniProtKB-EC"/>
</dbReference>
<reference evidence="14 15" key="1">
    <citation type="submission" date="2018-05" db="EMBL/GenBank/DDBJ databases">
        <authorList>
            <person name="Datahose"/>
        </authorList>
    </citation>
    <scope>NUCLEOTIDE SEQUENCE</scope>
</reference>
<dbReference type="PROSITE" id="PS50004">
    <property type="entry name" value="C2"/>
    <property type="match status" value="1"/>
</dbReference>
<dbReference type="GO" id="GO:0005737">
    <property type="term" value="C:cytoplasm"/>
    <property type="evidence" value="ECO:0007669"/>
    <property type="project" value="TreeGrafter"/>
</dbReference>
<evidence type="ECO:0000259" key="13">
    <source>
        <dbReference type="PROSITE" id="PS50237"/>
    </source>
</evidence>
<dbReference type="FunFam" id="3.30.2410.10:FF:000002">
    <property type="entry name" value="E3 ubiquitin-protein ligase HECW2"/>
    <property type="match status" value="1"/>
</dbReference>
<dbReference type="Gene3D" id="2.60.40.150">
    <property type="entry name" value="C2 domain"/>
    <property type="match status" value="1"/>
</dbReference>
<dbReference type="SMART" id="SM00119">
    <property type="entry name" value="HECTc"/>
    <property type="match status" value="1"/>
</dbReference>
<dbReference type="CDD" id="cd00078">
    <property type="entry name" value="HECTc"/>
    <property type="match status" value="1"/>
</dbReference>
<feature type="domain" description="HECT" evidence="13">
    <location>
        <begin position="477"/>
        <end position="811"/>
    </location>
</feature>
<evidence type="ECO:0000313" key="15">
    <source>
        <dbReference type="Proteomes" id="UP000265100"/>
    </source>
</evidence>
<dbReference type="CDD" id="cd04021">
    <property type="entry name" value="C2_E3_ubiquitin_ligase"/>
    <property type="match status" value="1"/>
</dbReference>
<dbReference type="CDD" id="cd00201">
    <property type="entry name" value="WW"/>
    <property type="match status" value="4"/>
</dbReference>
<feature type="chain" id="PRO_5044185955" description="E3 ubiquitin-protein ligase" evidence="10">
    <location>
        <begin position="21"/>
        <end position="811"/>
    </location>
</feature>
<dbReference type="Gene3D" id="3.30.2410.10">
    <property type="entry name" value="Hect, E3 ligase catalytic domain"/>
    <property type="match status" value="1"/>
</dbReference>
<keyword evidence="10" id="KW-0732">Signal</keyword>
<keyword evidence="4" id="KW-0677">Repeat</keyword>
<dbReference type="Gene3D" id="3.30.2160.10">
    <property type="entry name" value="Hect, E3 ligase catalytic domain"/>
    <property type="match status" value="1"/>
</dbReference>
<dbReference type="Pfam" id="PF00168">
    <property type="entry name" value="C2"/>
    <property type="match status" value="1"/>
</dbReference>
<dbReference type="Gene3D" id="3.90.1750.10">
    <property type="entry name" value="Hect, E3 ligase catalytic domains"/>
    <property type="match status" value="1"/>
</dbReference>
<dbReference type="InterPro" id="IPR050409">
    <property type="entry name" value="E3_ubiq-protein_ligase"/>
</dbReference>
<comment type="catalytic activity">
    <reaction evidence="1 6">
        <text>S-ubiquitinyl-[E2 ubiquitin-conjugating enzyme]-L-cysteine + [acceptor protein]-L-lysine = [E2 ubiquitin-conjugating enzyme]-L-cysteine + N(6)-ubiquitinyl-[acceptor protein]-L-lysine.</text>
        <dbReference type="EC" id="2.3.2.26"/>
    </reaction>
</comment>
<reference evidence="14" key="4">
    <citation type="submission" date="2025-09" db="UniProtKB">
        <authorList>
            <consortium name="Ensembl"/>
        </authorList>
    </citation>
    <scope>IDENTIFICATION</scope>
</reference>
<dbReference type="EC" id="2.3.2.26" evidence="6"/>
<dbReference type="InterPro" id="IPR035892">
    <property type="entry name" value="C2_domain_sf"/>
</dbReference>
<feature type="domain" description="WW" evidence="12">
    <location>
        <begin position="356"/>
        <end position="377"/>
    </location>
</feature>
<dbReference type="GO" id="GO:0043161">
    <property type="term" value="P:proteasome-mediated ubiquitin-dependent protein catabolic process"/>
    <property type="evidence" value="ECO:0007669"/>
    <property type="project" value="TreeGrafter"/>
</dbReference>
<dbReference type="PIRSF" id="PIRSF001569">
    <property type="entry name" value="E3_ub_ligase_SMURF1"/>
    <property type="match status" value="1"/>
</dbReference>
<keyword evidence="5 6" id="KW-0833">Ubl conjugation pathway</keyword>
<organism evidence="14 15">
    <name type="scientific">Astatotilapia calliptera</name>
    <name type="common">Eastern happy</name>
    <name type="synonym">Chromis callipterus</name>
    <dbReference type="NCBI Taxonomy" id="8154"/>
    <lineage>
        <taxon>Eukaryota</taxon>
        <taxon>Metazoa</taxon>
        <taxon>Chordata</taxon>
        <taxon>Craniata</taxon>
        <taxon>Vertebrata</taxon>
        <taxon>Euteleostomi</taxon>
        <taxon>Actinopterygii</taxon>
        <taxon>Neopterygii</taxon>
        <taxon>Teleostei</taxon>
        <taxon>Neoteleostei</taxon>
        <taxon>Acanthomorphata</taxon>
        <taxon>Ovalentaria</taxon>
        <taxon>Cichlomorphae</taxon>
        <taxon>Cichliformes</taxon>
        <taxon>Cichlidae</taxon>
        <taxon>African cichlids</taxon>
        <taxon>Pseudocrenilabrinae</taxon>
        <taxon>Haplochromini</taxon>
        <taxon>Astatotilapia</taxon>
    </lineage>
</organism>
<dbReference type="SMART" id="SM00456">
    <property type="entry name" value="WW"/>
    <property type="match status" value="4"/>
</dbReference>
<gene>
    <name evidence="14" type="primary">WWP2</name>
</gene>
<dbReference type="InterPro" id="IPR035983">
    <property type="entry name" value="Hect_E3_ubiquitin_ligase"/>
</dbReference>
<evidence type="ECO:0000256" key="2">
    <source>
        <dbReference type="ARBA" id="ARBA00004906"/>
    </source>
</evidence>
<dbReference type="GO" id="GO:0070534">
    <property type="term" value="P:protein K63-linked ubiquitination"/>
    <property type="evidence" value="ECO:0007669"/>
    <property type="project" value="TreeGrafter"/>
</dbReference>
<evidence type="ECO:0000313" key="14">
    <source>
        <dbReference type="Ensembl" id="ENSACLP00000072051.1"/>
    </source>
</evidence>
<sequence length="811" mass="93378">MCSSTTIHALCVCVFAVVSAKPQSPKLPNRHSRLSSFVEVTADGLTSETKKTGKRSGHLELQWNEDLTLNVTPQSRLDLKLWSCHTLRKELLGSATIDLLDTLRSHDGKMENVQLSLVLQTENKGSVVAGGELNVCLDGMVVDLGSLPNGSTAADSESCLYLSSTRTHAQGHSVGGSQGESSGDSRGSSLTNGDLSEEQIPGPVARRQSSKSHGSPGNSAGRKVCSPRHGVTHSLRTQAFYIYVVTLLRNWEQRVLPHGRVYYVDHNTKTTTWERPLPPGWEKRVDQRGRFYYVDHNTRTTTWQRPTAESVRNYQQWQSQRSQLQGAMHQFSQRFLYQPTEHAPSAPFVSTEKRQDNGRVYFVNHNTRTTQWDDPRTQGMIKEHPLPPGWEMKYTAEGVRYFVDHNSRTTTFKDPRPGFESGSRQGGSPGAYDRSFRWKYHQFRFLCHSNALPSHVKISVSRQTLFEDSFQQIMNVKPYDLRRRLYIIMRGEEGLDYGGIAREWFFLLSHEVLNPMYCLFEYAGKNNYCLQINPASSINPDHLTYFRFIGRFIAMALYHGKFIDTGFTLPFYKRMLDKKPTLKDLESIDPEFYNSIMWVKENNLEECGVELYFAQDMEILGKVSTHQLKDDGENELVTEENKEEYISLLTDWRFTRGVEEQTKAFLDGFNEVVPLEWLRYFDEKELELMLCGMQEIDLADWQKNTIYRHYTKNSKQIHWFWQVVKEMDNEKRIRLLQFVTGTCRLPVGGFSELIGSNGPQKFCIDKVGKETWLPRSHTCFNRLDLPPYRSLEQLREKLLFAIEETEGFGQE</sequence>
<feature type="signal peptide" evidence="10">
    <location>
        <begin position="1"/>
        <end position="20"/>
    </location>
</feature>
<dbReference type="SUPFAM" id="SSF51045">
    <property type="entry name" value="WW domain"/>
    <property type="match status" value="4"/>
</dbReference>
<dbReference type="InterPro" id="IPR001202">
    <property type="entry name" value="WW_dom"/>
</dbReference>
<evidence type="ECO:0000256" key="10">
    <source>
        <dbReference type="SAM" id="SignalP"/>
    </source>
</evidence>
<dbReference type="GeneTree" id="ENSGT00940000154635"/>
<accession>A0AAX7V646</accession>
<feature type="active site" description="Glycyl thioester intermediate" evidence="7 8">
    <location>
        <position position="779"/>
    </location>
</feature>
<reference evidence="14" key="3">
    <citation type="submission" date="2025-08" db="UniProtKB">
        <authorList>
            <consortium name="Ensembl"/>
        </authorList>
    </citation>
    <scope>IDENTIFICATION</scope>
</reference>
<dbReference type="InterPro" id="IPR024928">
    <property type="entry name" value="E3_ub_ligase_SMURF1"/>
</dbReference>
<feature type="region of interest" description="Disordered" evidence="9">
    <location>
        <begin position="170"/>
        <end position="229"/>
    </location>
</feature>
<dbReference type="Proteomes" id="UP000265100">
    <property type="component" value="Chromosome 7"/>
</dbReference>
<dbReference type="GO" id="GO:0000122">
    <property type="term" value="P:negative regulation of transcription by RNA polymerase II"/>
    <property type="evidence" value="ECO:0007669"/>
    <property type="project" value="TreeGrafter"/>
</dbReference>
<dbReference type="PROSITE" id="PS50020">
    <property type="entry name" value="WW_DOMAIN_2"/>
    <property type="match status" value="4"/>
</dbReference>
<keyword evidence="3 6" id="KW-0808">Transferase</keyword>
<dbReference type="Pfam" id="PF00632">
    <property type="entry name" value="HECT"/>
    <property type="match status" value="1"/>
</dbReference>
<dbReference type="FunFam" id="2.60.40.150:FF:000082">
    <property type="entry name" value="E3 ubiquitin-protein ligase"/>
    <property type="match status" value="1"/>
</dbReference>
<dbReference type="PROSITE" id="PS01159">
    <property type="entry name" value="WW_DOMAIN_1"/>
    <property type="match status" value="3"/>
</dbReference>
<dbReference type="FunFam" id="2.20.70.10:FF:000009">
    <property type="entry name" value="E3 ubiquitin-protein ligase"/>
    <property type="match status" value="1"/>
</dbReference>
<evidence type="ECO:0000256" key="1">
    <source>
        <dbReference type="ARBA" id="ARBA00000885"/>
    </source>
</evidence>
<dbReference type="InterPro" id="IPR000008">
    <property type="entry name" value="C2_dom"/>
</dbReference>
<evidence type="ECO:0000256" key="8">
    <source>
        <dbReference type="PROSITE-ProRule" id="PRU00104"/>
    </source>
</evidence>
<evidence type="ECO:0000256" key="3">
    <source>
        <dbReference type="ARBA" id="ARBA00022679"/>
    </source>
</evidence>
<dbReference type="Ensembl" id="ENSACLT00000074594.1">
    <property type="protein sequence ID" value="ENSACLP00000072051.1"/>
    <property type="gene ID" value="ENSACLG00000005744.2"/>
</dbReference>
<dbReference type="PROSITE" id="PS50237">
    <property type="entry name" value="HECT"/>
    <property type="match status" value="1"/>
</dbReference>
<dbReference type="Gene3D" id="2.20.70.10">
    <property type="match status" value="3"/>
</dbReference>
<dbReference type="AlphaFoldDB" id="A0AAX7V646"/>
<dbReference type="GO" id="GO:0034765">
    <property type="term" value="P:regulation of monoatomic ion transmembrane transport"/>
    <property type="evidence" value="ECO:0007669"/>
    <property type="project" value="TreeGrafter"/>
</dbReference>
<name>A0AAX7V646_ASTCA</name>
<protein>
    <recommendedName>
        <fullName evidence="6">E3 ubiquitin-protein ligase</fullName>
        <ecNumber evidence="6">2.3.2.26</ecNumber>
    </recommendedName>
</protein>
<feature type="compositionally biased region" description="Polar residues" evidence="9">
    <location>
        <begin position="179"/>
        <end position="194"/>
    </location>
</feature>
<dbReference type="FunFam" id="3.90.1750.10:FF:000026">
    <property type="entry name" value="E3 ubiquitin-protein ligase HACE1"/>
    <property type="match status" value="1"/>
</dbReference>
<dbReference type="GO" id="GO:0061629">
    <property type="term" value="F:RNA polymerase II-specific DNA-binding transcription factor binding"/>
    <property type="evidence" value="ECO:0007669"/>
    <property type="project" value="TreeGrafter"/>
</dbReference>
<dbReference type="PANTHER" id="PTHR11254:SF396">
    <property type="entry name" value="NEDD4-LIKE E3 UBIQUITIN-PROTEIN LIGASE WWP2"/>
    <property type="match status" value="1"/>
</dbReference>
<dbReference type="SUPFAM" id="SSF49562">
    <property type="entry name" value="C2 domain (Calcium/lipid-binding domain, CaLB)"/>
    <property type="match status" value="1"/>
</dbReference>
<feature type="domain" description="WW" evidence="12">
    <location>
        <begin position="275"/>
        <end position="308"/>
    </location>
</feature>
<evidence type="ECO:0000256" key="9">
    <source>
        <dbReference type="SAM" id="MobiDB-lite"/>
    </source>
</evidence>
<feature type="domain" description="C2" evidence="11">
    <location>
        <begin position="1"/>
        <end position="113"/>
    </location>
</feature>
<dbReference type="InterPro" id="IPR000569">
    <property type="entry name" value="HECT_dom"/>
</dbReference>
<evidence type="ECO:0000256" key="5">
    <source>
        <dbReference type="ARBA" id="ARBA00022786"/>
    </source>
</evidence>
<proteinExistence type="predicted"/>
<evidence type="ECO:0000256" key="7">
    <source>
        <dbReference type="PIRSR" id="PIRSR001569-1"/>
    </source>
</evidence>
<evidence type="ECO:0000259" key="11">
    <source>
        <dbReference type="PROSITE" id="PS50004"/>
    </source>
</evidence>
<comment type="pathway">
    <text evidence="2 6">Protein modification; protein ubiquitination.</text>
</comment>
<evidence type="ECO:0000256" key="4">
    <source>
        <dbReference type="ARBA" id="ARBA00022737"/>
    </source>
</evidence>
<reference evidence="15" key="2">
    <citation type="submission" date="2023-03" db="EMBL/GenBank/DDBJ databases">
        <authorList>
            <consortium name="Wellcome Sanger Institute Data Sharing"/>
        </authorList>
    </citation>
    <scope>NUCLEOTIDE SEQUENCE [LARGE SCALE GENOMIC DNA]</scope>
</reference>
<feature type="domain" description="WW" evidence="12">
    <location>
        <begin position="384"/>
        <end position="417"/>
    </location>
</feature>
<evidence type="ECO:0000259" key="12">
    <source>
        <dbReference type="PROSITE" id="PS50020"/>
    </source>
</evidence>
<dbReference type="InterPro" id="IPR036020">
    <property type="entry name" value="WW_dom_sf"/>
</dbReference>
<dbReference type="FunFam" id="3.90.1750.10:FF:000002">
    <property type="entry name" value="E3 ubiquitin-protein ligase"/>
    <property type="match status" value="1"/>
</dbReference>
<evidence type="ECO:0000256" key="6">
    <source>
        <dbReference type="PIRNR" id="PIRNR001569"/>
    </source>
</evidence>
<feature type="domain" description="WW" evidence="12">
    <location>
        <begin position="245"/>
        <end position="278"/>
    </location>
</feature>
<dbReference type="PANTHER" id="PTHR11254">
    <property type="entry name" value="HECT DOMAIN UBIQUITIN-PROTEIN LIGASE"/>
    <property type="match status" value="1"/>
</dbReference>
<dbReference type="FunFam" id="3.30.2160.10:FF:000003">
    <property type="entry name" value="E3 ubiquitin-protein ligase"/>
    <property type="match status" value="1"/>
</dbReference>
<dbReference type="SUPFAM" id="SSF56204">
    <property type="entry name" value="Hect, E3 ligase catalytic domain"/>
    <property type="match status" value="1"/>
</dbReference>